<evidence type="ECO:0000313" key="2">
    <source>
        <dbReference type="WBParaSite" id="JU765_v2.g14388.t1"/>
    </source>
</evidence>
<organism evidence="1 2">
    <name type="scientific">Panagrolaimus sp. JU765</name>
    <dbReference type="NCBI Taxonomy" id="591449"/>
    <lineage>
        <taxon>Eukaryota</taxon>
        <taxon>Metazoa</taxon>
        <taxon>Ecdysozoa</taxon>
        <taxon>Nematoda</taxon>
        <taxon>Chromadorea</taxon>
        <taxon>Rhabditida</taxon>
        <taxon>Tylenchina</taxon>
        <taxon>Panagrolaimomorpha</taxon>
        <taxon>Panagrolaimoidea</taxon>
        <taxon>Panagrolaimidae</taxon>
        <taxon>Panagrolaimus</taxon>
    </lineage>
</organism>
<accession>A0AC34QAC2</accession>
<dbReference type="WBParaSite" id="JU765_v2.g14388.t1">
    <property type="protein sequence ID" value="JU765_v2.g14388.t1"/>
    <property type="gene ID" value="JU765_v2.g14388"/>
</dbReference>
<evidence type="ECO:0000313" key="1">
    <source>
        <dbReference type="Proteomes" id="UP000887576"/>
    </source>
</evidence>
<proteinExistence type="predicted"/>
<dbReference type="Proteomes" id="UP000887576">
    <property type="component" value="Unplaced"/>
</dbReference>
<name>A0AC34QAC2_9BILA</name>
<protein>
    <submittedName>
        <fullName evidence="2">Uncharacterized protein</fullName>
    </submittedName>
</protein>
<reference evidence="2" key="1">
    <citation type="submission" date="2022-11" db="UniProtKB">
        <authorList>
            <consortium name="WormBaseParasite"/>
        </authorList>
    </citation>
    <scope>IDENTIFICATION</scope>
</reference>
<sequence>MLLKIVVLAVCVDVALGCFGLGGCGGCGMSCGRYCARAKGARTLAVDGNPIGAGKKHQNPDEEFMACCQDRGLPPTCLSKCNYRSYTAATVTGARCFLFCDEEPRNQTQLDLSYLPCLERFEQMKQCFWSDAVQSRQSSSPYSRNPLPQTSAVNLRPESPRSFGPVSPQGPVTNQFGLSRFDGFNGFAAQSYSGVKPLQPLAVSPL</sequence>